<dbReference type="Proteomes" id="UP000324222">
    <property type="component" value="Unassembled WGS sequence"/>
</dbReference>
<organism evidence="2 3">
    <name type="scientific">Portunus trituberculatus</name>
    <name type="common">Swimming crab</name>
    <name type="synonym">Neptunus trituberculatus</name>
    <dbReference type="NCBI Taxonomy" id="210409"/>
    <lineage>
        <taxon>Eukaryota</taxon>
        <taxon>Metazoa</taxon>
        <taxon>Ecdysozoa</taxon>
        <taxon>Arthropoda</taxon>
        <taxon>Crustacea</taxon>
        <taxon>Multicrustacea</taxon>
        <taxon>Malacostraca</taxon>
        <taxon>Eumalacostraca</taxon>
        <taxon>Eucarida</taxon>
        <taxon>Decapoda</taxon>
        <taxon>Pleocyemata</taxon>
        <taxon>Brachyura</taxon>
        <taxon>Eubrachyura</taxon>
        <taxon>Portunoidea</taxon>
        <taxon>Portunidae</taxon>
        <taxon>Portuninae</taxon>
        <taxon>Portunus</taxon>
    </lineage>
</organism>
<evidence type="ECO:0000313" key="3">
    <source>
        <dbReference type="Proteomes" id="UP000324222"/>
    </source>
</evidence>
<dbReference type="AlphaFoldDB" id="A0A5B7K6Z9"/>
<sequence>MEAWLTGKIDCKQYHLGVSTHLDPNAFLLSALTRPLNHSGWPRGHYNRHFASTPSPTSAPPDRQWSENNTALPRVSHLGEQVSVGQADGWM</sequence>
<dbReference type="EMBL" id="VSRR010124964">
    <property type="protein sequence ID" value="MPD00929.1"/>
    <property type="molecule type" value="Genomic_DNA"/>
</dbReference>
<proteinExistence type="predicted"/>
<feature type="region of interest" description="Disordered" evidence="1">
    <location>
        <begin position="47"/>
        <end position="91"/>
    </location>
</feature>
<evidence type="ECO:0000313" key="2">
    <source>
        <dbReference type="EMBL" id="MPD00929.1"/>
    </source>
</evidence>
<gene>
    <name evidence="2" type="ORF">E2C01_096435</name>
</gene>
<reference evidence="2 3" key="1">
    <citation type="submission" date="2019-05" db="EMBL/GenBank/DDBJ databases">
        <title>Another draft genome of Portunus trituberculatus and its Hox gene families provides insights of decapod evolution.</title>
        <authorList>
            <person name="Jeong J.-H."/>
            <person name="Song I."/>
            <person name="Kim S."/>
            <person name="Choi T."/>
            <person name="Kim D."/>
            <person name="Ryu S."/>
            <person name="Kim W."/>
        </authorList>
    </citation>
    <scope>NUCLEOTIDE SEQUENCE [LARGE SCALE GENOMIC DNA]</scope>
    <source>
        <tissue evidence="2">Muscle</tissue>
    </source>
</reference>
<keyword evidence="3" id="KW-1185">Reference proteome</keyword>
<name>A0A5B7K6Z9_PORTR</name>
<evidence type="ECO:0000256" key="1">
    <source>
        <dbReference type="SAM" id="MobiDB-lite"/>
    </source>
</evidence>
<protein>
    <submittedName>
        <fullName evidence="2">Uncharacterized protein</fullName>
    </submittedName>
</protein>
<accession>A0A5B7K6Z9</accession>
<comment type="caution">
    <text evidence="2">The sequence shown here is derived from an EMBL/GenBank/DDBJ whole genome shotgun (WGS) entry which is preliminary data.</text>
</comment>